<dbReference type="EMBL" id="CM056741">
    <property type="protein sequence ID" value="KAJ8682407.1"/>
    <property type="molecule type" value="Genomic_DNA"/>
</dbReference>
<evidence type="ECO:0000313" key="2">
    <source>
        <dbReference type="Proteomes" id="UP001239111"/>
    </source>
</evidence>
<gene>
    <name evidence="1" type="ORF">QAD02_018199</name>
</gene>
<sequence>MQRGVGDEDLKQYLKLQQFKISDFLTHETDRAENRNFLFLSSFIVLLVMRMFVNTRKLLQATIKANKTGHFMWIGSDSWGAKVHPVRDQEYAAEGAITILPFRNSLEGEVGHNSIRCLPLYERFDLNYDRSCNYDKLIPLKNNSAMILKLRRNTQSQLEMLEDTPSSEGVYELVEKLLSLTEL</sequence>
<name>A0ACC2PJ29_9HYME</name>
<evidence type="ECO:0000313" key="1">
    <source>
        <dbReference type="EMBL" id="KAJ8682407.1"/>
    </source>
</evidence>
<proteinExistence type="predicted"/>
<protein>
    <submittedName>
        <fullName evidence="1">Uncharacterized protein</fullName>
    </submittedName>
</protein>
<reference evidence="1" key="1">
    <citation type="submission" date="2023-04" db="EMBL/GenBank/DDBJ databases">
        <title>A chromosome-level genome assembly of the parasitoid wasp Eretmocerus hayati.</title>
        <authorList>
            <person name="Zhong Y."/>
            <person name="Liu S."/>
            <person name="Liu Y."/>
        </authorList>
    </citation>
    <scope>NUCLEOTIDE SEQUENCE</scope>
    <source>
        <strain evidence="1">ZJU_SS_LIU_2023</strain>
    </source>
</reference>
<accession>A0ACC2PJ29</accession>
<dbReference type="Proteomes" id="UP001239111">
    <property type="component" value="Chromosome 1"/>
</dbReference>
<keyword evidence="2" id="KW-1185">Reference proteome</keyword>
<organism evidence="1 2">
    <name type="scientific">Eretmocerus hayati</name>
    <dbReference type="NCBI Taxonomy" id="131215"/>
    <lineage>
        <taxon>Eukaryota</taxon>
        <taxon>Metazoa</taxon>
        <taxon>Ecdysozoa</taxon>
        <taxon>Arthropoda</taxon>
        <taxon>Hexapoda</taxon>
        <taxon>Insecta</taxon>
        <taxon>Pterygota</taxon>
        <taxon>Neoptera</taxon>
        <taxon>Endopterygota</taxon>
        <taxon>Hymenoptera</taxon>
        <taxon>Apocrita</taxon>
        <taxon>Proctotrupomorpha</taxon>
        <taxon>Chalcidoidea</taxon>
        <taxon>Aphelinidae</taxon>
        <taxon>Aphelininae</taxon>
        <taxon>Eretmocerus</taxon>
    </lineage>
</organism>
<comment type="caution">
    <text evidence="1">The sequence shown here is derived from an EMBL/GenBank/DDBJ whole genome shotgun (WGS) entry which is preliminary data.</text>
</comment>